<dbReference type="Gene3D" id="1.10.540.10">
    <property type="entry name" value="Acyl-CoA dehydrogenase/oxidase, N-terminal domain"/>
    <property type="match status" value="1"/>
</dbReference>
<feature type="domain" description="Acyl-CoA dehydrogenase/oxidase C-terminal" evidence="7">
    <location>
        <begin position="233"/>
        <end position="358"/>
    </location>
</feature>
<reference evidence="10 11" key="2">
    <citation type="submission" date="2020-01" db="EMBL/GenBank/DDBJ databases">
        <title>Microvirga sp. nov., an arsenate reduction bacterium isolated from Tibet hotspring sediments.</title>
        <authorList>
            <person name="Xian W.-D."/>
            <person name="Li W.-J."/>
        </authorList>
    </citation>
    <scope>NUCLEOTIDE SEQUENCE [LARGE SCALE GENOMIC DNA]</scope>
    <source>
        <strain evidence="10 11">KCTC 23863</strain>
    </source>
</reference>
<comment type="caution">
    <text evidence="10">The sequence shown here is derived from an EMBL/GenBank/DDBJ whole genome shotgun (WGS) entry which is preliminary data.</text>
</comment>
<evidence type="ECO:0000259" key="8">
    <source>
        <dbReference type="Pfam" id="PF02770"/>
    </source>
</evidence>
<dbReference type="PANTHER" id="PTHR43884">
    <property type="entry name" value="ACYL-COA DEHYDROGENASE"/>
    <property type="match status" value="1"/>
</dbReference>
<dbReference type="SUPFAM" id="SSF47203">
    <property type="entry name" value="Acyl-CoA dehydrogenase C-terminal domain-like"/>
    <property type="match status" value="1"/>
</dbReference>
<proteinExistence type="inferred from homology"/>
<dbReference type="InterPro" id="IPR046373">
    <property type="entry name" value="Acyl-CoA_Oxase/DH_mid-dom_sf"/>
</dbReference>
<dbReference type="Pfam" id="PF00441">
    <property type="entry name" value="Acyl-CoA_dh_1"/>
    <property type="match status" value="1"/>
</dbReference>
<dbReference type="InterPro" id="IPR037069">
    <property type="entry name" value="AcylCoA_DH/ox_N_sf"/>
</dbReference>
<dbReference type="Gene3D" id="1.20.140.10">
    <property type="entry name" value="Butyryl-CoA Dehydrogenase, subunit A, domain 3"/>
    <property type="match status" value="1"/>
</dbReference>
<dbReference type="CDD" id="cd00567">
    <property type="entry name" value="ACAD"/>
    <property type="match status" value="1"/>
</dbReference>
<dbReference type="InterPro" id="IPR009075">
    <property type="entry name" value="AcylCo_DH/oxidase_C"/>
</dbReference>
<keyword evidence="5 6" id="KW-0560">Oxidoreductase</keyword>
<dbReference type="SUPFAM" id="SSF56645">
    <property type="entry name" value="Acyl-CoA dehydrogenase NM domain-like"/>
    <property type="match status" value="1"/>
</dbReference>
<dbReference type="EMBL" id="WURB01000043">
    <property type="protein sequence ID" value="MXQ14700.1"/>
    <property type="molecule type" value="Genomic_DNA"/>
</dbReference>
<evidence type="ECO:0000256" key="3">
    <source>
        <dbReference type="ARBA" id="ARBA00022630"/>
    </source>
</evidence>
<evidence type="ECO:0000256" key="5">
    <source>
        <dbReference type="ARBA" id="ARBA00023002"/>
    </source>
</evidence>
<dbReference type="GO" id="GO:0003995">
    <property type="term" value="F:acyl-CoA dehydrogenase activity"/>
    <property type="evidence" value="ECO:0007669"/>
    <property type="project" value="TreeGrafter"/>
</dbReference>
<evidence type="ECO:0000256" key="1">
    <source>
        <dbReference type="ARBA" id="ARBA00001974"/>
    </source>
</evidence>
<dbReference type="InterPro" id="IPR006091">
    <property type="entry name" value="Acyl-CoA_Oxase/DH_mid-dom"/>
</dbReference>
<sequence length="386" mass="41805">MKFSLTDEQSLLRDSVRRFVSEEHDLNRQQEALRRDARFSDAHWNMFAELGWLYLMVPESAGGLGGSAEDATVIAEELGRGLVGAPFLSTAILGAALLGAGEPTPQRNELLSGLMEGRCRLALALEESASRYEVDAISTAAQASGDDEIVLNGQKVLVQDGADADAFIVSAIASSRGGGISHLALYVVPSSAAGVEIRRYRTIDGRWAADVSLNNVHLPSSALLIPSNRAREVLERALDHARIILASEALGAMEGALAMTADYLKGRTQFGRALASYQSLQHRLSDMFVKVENARSMLYRGLSMLDAEPDQRAAAVSATMVTINQAAEFVGSQAIQLHGGMGMAEEYPIGHFYKRLRVIGKSYGDLSWHMNRYTQMTPMVEMQGAA</sequence>
<organism evidence="10 11">
    <name type="scientific">Microvirga makkahensis</name>
    <dbReference type="NCBI Taxonomy" id="1128670"/>
    <lineage>
        <taxon>Bacteria</taxon>
        <taxon>Pseudomonadati</taxon>
        <taxon>Pseudomonadota</taxon>
        <taxon>Alphaproteobacteria</taxon>
        <taxon>Hyphomicrobiales</taxon>
        <taxon>Methylobacteriaceae</taxon>
        <taxon>Microvirga</taxon>
    </lineage>
</organism>
<comment type="similarity">
    <text evidence="2 6">Belongs to the acyl-CoA dehydrogenase family.</text>
</comment>
<dbReference type="PANTHER" id="PTHR43884:SF20">
    <property type="entry name" value="ACYL-COA DEHYDROGENASE FADE28"/>
    <property type="match status" value="1"/>
</dbReference>
<dbReference type="InterPro" id="IPR009100">
    <property type="entry name" value="AcylCoA_DH/oxidase_NM_dom_sf"/>
</dbReference>
<evidence type="ECO:0000259" key="7">
    <source>
        <dbReference type="Pfam" id="PF00441"/>
    </source>
</evidence>
<keyword evidence="4 6" id="KW-0274">FAD</keyword>
<keyword evidence="11" id="KW-1185">Reference proteome</keyword>
<feature type="domain" description="Acyl-CoA dehydrogenase/oxidase N-terminal" evidence="9">
    <location>
        <begin position="6"/>
        <end position="117"/>
    </location>
</feature>
<dbReference type="InterPro" id="IPR013786">
    <property type="entry name" value="AcylCoA_DH/ox_N"/>
</dbReference>
<protein>
    <submittedName>
        <fullName evidence="10">Isovaleryl-CoA dehydrogenase</fullName>
    </submittedName>
</protein>
<evidence type="ECO:0000256" key="4">
    <source>
        <dbReference type="ARBA" id="ARBA00022827"/>
    </source>
</evidence>
<evidence type="ECO:0000256" key="2">
    <source>
        <dbReference type="ARBA" id="ARBA00009347"/>
    </source>
</evidence>
<name>A0A7X3MX99_9HYPH</name>
<dbReference type="Proteomes" id="UP000436483">
    <property type="component" value="Unassembled WGS sequence"/>
</dbReference>
<evidence type="ECO:0000313" key="10">
    <source>
        <dbReference type="EMBL" id="MXQ14700.1"/>
    </source>
</evidence>
<evidence type="ECO:0000313" key="11">
    <source>
        <dbReference type="Proteomes" id="UP000436483"/>
    </source>
</evidence>
<keyword evidence="3 6" id="KW-0285">Flavoprotein</keyword>
<dbReference type="Pfam" id="PF02771">
    <property type="entry name" value="Acyl-CoA_dh_N"/>
    <property type="match status" value="1"/>
</dbReference>
<accession>A0A7X3MX99</accession>
<dbReference type="Gene3D" id="2.40.110.10">
    <property type="entry name" value="Butyryl-CoA Dehydrogenase, subunit A, domain 2"/>
    <property type="match status" value="1"/>
</dbReference>
<evidence type="ECO:0000256" key="6">
    <source>
        <dbReference type="RuleBase" id="RU362125"/>
    </source>
</evidence>
<dbReference type="GO" id="GO:0050660">
    <property type="term" value="F:flavin adenine dinucleotide binding"/>
    <property type="evidence" value="ECO:0007669"/>
    <property type="project" value="InterPro"/>
</dbReference>
<comment type="cofactor">
    <cofactor evidence="1 6">
        <name>FAD</name>
        <dbReference type="ChEBI" id="CHEBI:57692"/>
    </cofactor>
</comment>
<dbReference type="Pfam" id="PF02770">
    <property type="entry name" value="Acyl-CoA_dh_M"/>
    <property type="match status" value="1"/>
</dbReference>
<dbReference type="InterPro" id="IPR036250">
    <property type="entry name" value="AcylCo_DH-like_C"/>
</dbReference>
<dbReference type="AlphaFoldDB" id="A0A7X3MX99"/>
<feature type="domain" description="Acyl-CoA oxidase/dehydrogenase middle" evidence="8">
    <location>
        <begin position="122"/>
        <end position="216"/>
    </location>
</feature>
<reference evidence="10 11" key="1">
    <citation type="submission" date="2019-12" db="EMBL/GenBank/DDBJ databases">
        <authorList>
            <person name="Yuan C.-G."/>
        </authorList>
    </citation>
    <scope>NUCLEOTIDE SEQUENCE [LARGE SCALE GENOMIC DNA]</scope>
    <source>
        <strain evidence="10 11">KCTC 23863</strain>
    </source>
</reference>
<evidence type="ECO:0000259" key="9">
    <source>
        <dbReference type="Pfam" id="PF02771"/>
    </source>
</evidence>
<gene>
    <name evidence="10" type="ORF">GR328_25280</name>
</gene>
<dbReference type="OrthoDB" id="9775090at2"/>